<dbReference type="InterPro" id="IPR032774">
    <property type="entry name" value="WG_beta_rep"/>
</dbReference>
<reference evidence="2" key="1">
    <citation type="journal article" date="2019" name="Int. J. Syst. Evol. Microbiol.">
        <title>The Global Catalogue of Microorganisms (GCM) 10K type strain sequencing project: providing services to taxonomists for standard genome sequencing and annotation.</title>
        <authorList>
            <consortium name="The Broad Institute Genomics Platform"/>
            <consortium name="The Broad Institute Genome Sequencing Center for Infectious Disease"/>
            <person name="Wu L."/>
            <person name="Ma J."/>
        </authorList>
    </citation>
    <scope>NUCLEOTIDE SEQUENCE [LARGE SCALE GENOMIC DNA]</scope>
    <source>
        <strain evidence="2">CGMCC 1.10832</strain>
    </source>
</reference>
<protein>
    <recommendedName>
        <fullName evidence="3">WG repeat-containing protein</fullName>
    </recommendedName>
</protein>
<evidence type="ECO:0000313" key="2">
    <source>
        <dbReference type="Proteomes" id="UP000636010"/>
    </source>
</evidence>
<sequence length="804" mass="92887">MKKYLLICIAFPFLLFISCKKSPETNKTEEVKAIENIIELVDEDTSFVLKKFNTEQIWPYNRNGRWGYINNADEFVIKPIFDGCGFFAEGFAWVKINGSYKIINSKGDYISESATFDAVGKAKDGIIPTKKGKLWGAVDTTANQIIDYNYEELKVLEKDLILIRKNRKWGLINSNGNDICLPVYDKEIIFKDDLSIVSRNYSDVGIINKLGKEIVKCQYDNVEILNDSIFKIAIKQGYNKRVFGLIINGKVKFPEEYSRIEFFHDSLLLLTKDSLSGILNMKGDTILPFKYNDLKAGNTNLLAAKAGEKWGYINLNSDTIIDFQFSEADAFKGELAIVYRGPHDRYNSKPENSSLINYKGETILPFENTNLKFLSNNLLMRSRYNYSINLFNKNGISIDSINYDSDQFNSPSDVITGYFEDPIEFYKFINGFAIIGHNGRVGMINEAGEIVIPLKYHHLEPMNEYGYTKAQYLDKYGIIDSEGNEIVAIGYDNIGYDDEFGLFYLQKLDDTNPKKKLINEGYWKYDGELLSDSPLKTATKYDLENQISKIRQAYSRIENESRKAKFSTYEIPNSNISIKENYNKMIVNDKNKGLRYEYFFDSSLNKYGPFFIFKVEGSKENRYYFDHGRIIRWLDEEKKDRLISDAIYSPEHEEHFRAREFKAIIANKDIREKYGLDIIKTNIDSLCELITSNIAKGIYKKGDSKSRSIGEYQTTNETYVDSLQNIMYKLDAGSDEGGSSKLEEFYYNGEIIREYSNKNYYDNSDNLPEAQWLSGQYALTKYYDKGDLIFTEKEKNRVMTVLKN</sequence>
<evidence type="ECO:0008006" key="3">
    <source>
        <dbReference type="Google" id="ProtNLM"/>
    </source>
</evidence>
<dbReference type="Proteomes" id="UP000636010">
    <property type="component" value="Unassembled WGS sequence"/>
</dbReference>
<dbReference type="PROSITE" id="PS51257">
    <property type="entry name" value="PROKAR_LIPOPROTEIN"/>
    <property type="match status" value="1"/>
</dbReference>
<dbReference type="Pfam" id="PF14903">
    <property type="entry name" value="WG_beta_rep"/>
    <property type="match status" value="5"/>
</dbReference>
<keyword evidence="2" id="KW-1185">Reference proteome</keyword>
<proteinExistence type="predicted"/>
<dbReference type="EMBL" id="BMEC01000005">
    <property type="protein sequence ID" value="GGC33283.1"/>
    <property type="molecule type" value="Genomic_DNA"/>
</dbReference>
<evidence type="ECO:0000313" key="1">
    <source>
        <dbReference type="EMBL" id="GGC33283.1"/>
    </source>
</evidence>
<accession>A0ABQ1M8F0</accession>
<dbReference type="PANTHER" id="PTHR37841">
    <property type="entry name" value="GLR2918 PROTEIN"/>
    <property type="match status" value="1"/>
</dbReference>
<gene>
    <name evidence="1" type="ORF">GCM10011506_18380</name>
</gene>
<organism evidence="1 2">
    <name type="scientific">Marivirga lumbricoides</name>
    <dbReference type="NCBI Taxonomy" id="1046115"/>
    <lineage>
        <taxon>Bacteria</taxon>
        <taxon>Pseudomonadati</taxon>
        <taxon>Bacteroidota</taxon>
        <taxon>Cytophagia</taxon>
        <taxon>Cytophagales</taxon>
        <taxon>Marivirgaceae</taxon>
        <taxon>Marivirga</taxon>
    </lineage>
</organism>
<comment type="caution">
    <text evidence="1">The sequence shown here is derived from an EMBL/GenBank/DDBJ whole genome shotgun (WGS) entry which is preliminary data.</text>
</comment>
<dbReference type="PANTHER" id="PTHR37841:SF1">
    <property type="entry name" value="DUF3298 DOMAIN-CONTAINING PROTEIN"/>
    <property type="match status" value="1"/>
</dbReference>
<name>A0ABQ1M8F0_9BACT</name>